<dbReference type="PANTHER" id="PTHR34220:SF7">
    <property type="entry name" value="SENSOR HISTIDINE KINASE YPDA"/>
    <property type="match status" value="1"/>
</dbReference>
<evidence type="ECO:0000313" key="2">
    <source>
        <dbReference type="EMBL" id="MDD7915774.1"/>
    </source>
</evidence>
<feature type="domain" description="Signal transduction histidine kinase internal region" evidence="1">
    <location>
        <begin position="63"/>
        <end position="141"/>
    </location>
</feature>
<proteinExistence type="predicted"/>
<dbReference type="InterPro" id="IPR050640">
    <property type="entry name" value="Bact_2-comp_sensor_kinase"/>
</dbReference>
<organism evidence="2 3">
    <name type="scientific">Polaribacter ponticola</name>
    <dbReference type="NCBI Taxonomy" id="2978475"/>
    <lineage>
        <taxon>Bacteria</taxon>
        <taxon>Pseudomonadati</taxon>
        <taxon>Bacteroidota</taxon>
        <taxon>Flavobacteriia</taxon>
        <taxon>Flavobacteriales</taxon>
        <taxon>Flavobacteriaceae</taxon>
    </lineage>
</organism>
<gene>
    <name evidence="2" type="ORF">N5A56_015705</name>
</gene>
<evidence type="ECO:0000313" key="3">
    <source>
        <dbReference type="Proteomes" id="UP001151478"/>
    </source>
</evidence>
<dbReference type="GO" id="GO:0016301">
    <property type="term" value="F:kinase activity"/>
    <property type="evidence" value="ECO:0007669"/>
    <property type="project" value="UniProtKB-KW"/>
</dbReference>
<dbReference type="InterPro" id="IPR010559">
    <property type="entry name" value="Sig_transdc_His_kin_internal"/>
</dbReference>
<dbReference type="Pfam" id="PF06580">
    <property type="entry name" value="His_kinase"/>
    <property type="match status" value="1"/>
</dbReference>
<dbReference type="PANTHER" id="PTHR34220">
    <property type="entry name" value="SENSOR HISTIDINE KINASE YPDA"/>
    <property type="match status" value="1"/>
</dbReference>
<name>A0ABT5SCC0_9FLAO</name>
<dbReference type="EMBL" id="JAOSLC020000003">
    <property type="protein sequence ID" value="MDD7915774.1"/>
    <property type="molecule type" value="Genomic_DNA"/>
</dbReference>
<keyword evidence="2" id="KW-0808">Transferase</keyword>
<sequence>MFINENVWPESQTPQRAYAFNHILVVSLIGIYDIALATTLKLTTSWIVDRRRMEDLKSMQLKTELQFLKAQIQPHFFFNTLNNLYALTLEKSAKAPDVVLKLSKIMEYVLYDAKEPKTTLIKEIKYIQNYIDLEKLRHQDNVNVKIEMNGNLDNCVVPPLLFLPFIENCFKHGTKEGNILDVLIKFSVVNNVLTFYAKNSFIAPSIDETQHGIGNKNVLRRLELLFADKYSYQSKIENKNYIIELTIQL</sequence>
<keyword evidence="2" id="KW-0418">Kinase</keyword>
<keyword evidence="3" id="KW-1185">Reference proteome</keyword>
<accession>A0ABT5SCC0</accession>
<dbReference type="Proteomes" id="UP001151478">
    <property type="component" value="Unassembled WGS sequence"/>
</dbReference>
<dbReference type="RefSeq" id="WP_265726498.1">
    <property type="nucleotide sequence ID" value="NZ_JAOSLC020000003.1"/>
</dbReference>
<reference evidence="2" key="1">
    <citation type="submission" date="2023-02" db="EMBL/GenBank/DDBJ databases">
        <title>Polaribacter ponticola sp. nov., isolated from seawater.</title>
        <authorList>
            <person name="Baek J.H."/>
            <person name="Kim J.M."/>
            <person name="Choi D.G."/>
            <person name="Jeon C.O."/>
        </authorList>
    </citation>
    <scope>NUCLEOTIDE SEQUENCE</scope>
    <source>
        <strain evidence="2">MSW5</strain>
    </source>
</reference>
<protein>
    <submittedName>
        <fullName evidence="2">Histidine kinase</fullName>
    </submittedName>
</protein>
<evidence type="ECO:0000259" key="1">
    <source>
        <dbReference type="Pfam" id="PF06580"/>
    </source>
</evidence>
<comment type="caution">
    <text evidence="2">The sequence shown here is derived from an EMBL/GenBank/DDBJ whole genome shotgun (WGS) entry which is preliminary data.</text>
</comment>